<evidence type="ECO:0000313" key="4">
    <source>
        <dbReference type="EMBL" id="CAB1275809.1"/>
    </source>
</evidence>
<organism evidence="4 5">
    <name type="scientific">Candidatus Nitrosacidococcus tergens</name>
    <dbReference type="NCBI Taxonomy" id="553981"/>
    <lineage>
        <taxon>Bacteria</taxon>
        <taxon>Pseudomonadati</taxon>
        <taxon>Pseudomonadota</taxon>
        <taxon>Gammaproteobacteria</taxon>
        <taxon>Chromatiales</taxon>
        <taxon>Chromatiaceae</taxon>
        <taxon>Candidatus Nitrosacidococcus</taxon>
    </lineage>
</organism>
<keyword evidence="5" id="KW-1185">Reference proteome</keyword>
<keyword evidence="1 4" id="KW-0808">Transferase</keyword>
<protein>
    <submittedName>
        <fullName evidence="4">Sulfotransferase</fullName>
    </submittedName>
</protein>
<dbReference type="Pfam" id="PF00685">
    <property type="entry name" value="Sulfotransfer_1"/>
    <property type="match status" value="1"/>
</dbReference>
<evidence type="ECO:0000313" key="5">
    <source>
        <dbReference type="Proteomes" id="UP000516072"/>
    </source>
</evidence>
<evidence type="ECO:0000256" key="2">
    <source>
        <dbReference type="ARBA" id="ARBA00023180"/>
    </source>
</evidence>
<keyword evidence="2" id="KW-0325">Glycoprotein</keyword>
<dbReference type="Gene3D" id="3.40.50.300">
    <property type="entry name" value="P-loop containing nucleotide triphosphate hydrolases"/>
    <property type="match status" value="1"/>
</dbReference>
<dbReference type="PANTHER" id="PTHR10605:SF56">
    <property type="entry name" value="BIFUNCTIONAL HEPARAN SULFATE N-DEACETYLASE_N-SULFOTRANSFERASE"/>
    <property type="match status" value="1"/>
</dbReference>
<dbReference type="InterPro" id="IPR000863">
    <property type="entry name" value="Sulfotransferase_dom"/>
</dbReference>
<dbReference type="RefSeq" id="WP_197745151.1">
    <property type="nucleotide sequence ID" value="NZ_LR778175.1"/>
</dbReference>
<dbReference type="KEGG" id="ntg:NSCAC_0853"/>
<evidence type="ECO:0000259" key="3">
    <source>
        <dbReference type="Pfam" id="PF00685"/>
    </source>
</evidence>
<dbReference type="PANTHER" id="PTHR10605">
    <property type="entry name" value="HEPARAN SULFATE SULFOTRANSFERASE"/>
    <property type="match status" value="1"/>
</dbReference>
<dbReference type="InterPro" id="IPR037359">
    <property type="entry name" value="NST/OST"/>
</dbReference>
<feature type="domain" description="Sulfotransferase" evidence="3">
    <location>
        <begin position="7"/>
        <end position="204"/>
    </location>
</feature>
<name>A0A7G1QA71_9GAMM</name>
<evidence type="ECO:0000256" key="1">
    <source>
        <dbReference type="ARBA" id="ARBA00022679"/>
    </source>
</evidence>
<dbReference type="InterPro" id="IPR027417">
    <property type="entry name" value="P-loop_NTPase"/>
</dbReference>
<gene>
    <name evidence="4" type="ORF">NSCAC_0853</name>
</gene>
<reference evidence="4 5" key="1">
    <citation type="submission" date="2020-03" db="EMBL/GenBank/DDBJ databases">
        <authorList>
            <person name="Picone N."/>
        </authorList>
    </citation>
    <scope>NUCLEOTIDE SEQUENCE [LARGE SCALE GENOMIC DNA]</scope>
    <source>
        <strain evidence="4">NSCAC1</strain>
    </source>
</reference>
<dbReference type="SUPFAM" id="SSF52540">
    <property type="entry name" value="P-loop containing nucleoside triphosphate hydrolases"/>
    <property type="match status" value="1"/>
</dbReference>
<sequence>MKNIRKPNFFIVGAPKSGTTAMSEYLRTHPNIYLSNPKEPGFFSKDIFKPLFQSEEEYLSLFAAANSNHTYIGEGSVHYLYSKEALPKIRSFNPEARIIVMLRNPINMAHAWHSEMVYGGIESVLDFEYAWSIQTDREQGRKLPKYSSYSSSLLLYKKVCQIGSQVKVLLDIFPRNQIHFILFDDFISDTNKEYQKLLRFLNLPDDNRVEFPLINENRGYKWPRLAISLRAIKRYFYTPLYNLRRLKKLTGRGVETGTGLLRMVDKFIIIKGGRLPLRPEFHQYLQCEFRDEILLLQDLLGWRLDKWLENKTK</sequence>
<accession>A0A7G1QA71</accession>
<dbReference type="AlphaFoldDB" id="A0A7G1QA71"/>
<dbReference type="EMBL" id="LR778175">
    <property type="protein sequence ID" value="CAB1275809.1"/>
    <property type="molecule type" value="Genomic_DNA"/>
</dbReference>
<dbReference type="Proteomes" id="UP000516072">
    <property type="component" value="Chromosome"/>
</dbReference>
<proteinExistence type="predicted"/>
<dbReference type="GO" id="GO:0008146">
    <property type="term" value="F:sulfotransferase activity"/>
    <property type="evidence" value="ECO:0007669"/>
    <property type="project" value="InterPro"/>
</dbReference>